<accession>A0A1E7Q4I0</accession>
<name>A0A1E7Q4I0_9GAMM</name>
<feature type="transmembrane region" description="Helical" evidence="1">
    <location>
        <begin position="64"/>
        <end position="92"/>
    </location>
</feature>
<keyword evidence="1" id="KW-0812">Transmembrane</keyword>
<dbReference type="InterPro" id="IPR011990">
    <property type="entry name" value="TPR-like_helical_dom_sf"/>
</dbReference>
<dbReference type="STRING" id="1628148.BI198_05130"/>
<evidence type="ECO:0000313" key="2">
    <source>
        <dbReference type="EMBL" id="OEY69020.1"/>
    </source>
</evidence>
<organism evidence="2 3">
    <name type="scientific">Rheinheimera salexigens</name>
    <dbReference type="NCBI Taxonomy" id="1628148"/>
    <lineage>
        <taxon>Bacteria</taxon>
        <taxon>Pseudomonadati</taxon>
        <taxon>Pseudomonadota</taxon>
        <taxon>Gammaproteobacteria</taxon>
        <taxon>Chromatiales</taxon>
        <taxon>Chromatiaceae</taxon>
        <taxon>Rheinheimera</taxon>
    </lineage>
</organism>
<dbReference type="Gene3D" id="1.25.40.10">
    <property type="entry name" value="Tetratricopeptide repeat domain"/>
    <property type="match status" value="1"/>
</dbReference>
<keyword evidence="3" id="KW-1185">Reference proteome</keyword>
<dbReference type="AlphaFoldDB" id="A0A1E7Q4I0"/>
<sequence>MKIWLILQTILFESASLYFLSLDQLSFAGWLGYASSHAISTASFTIVCWLVLPMQYKRPVIPAIAFIFTIAFSMPVVGMTGLTLIFLIALYFPKKQQGMGWQRSDVLQLPLHSDVFEHSQYGTAALKDILLFNPSEDRRLIAVNACRFLPQREAMPLLKLALTDKVDDVRLLAYAAIEKIEFAINQKLDVLNTSLTADENSATYYQMAALYWELCYLGIADGPLKDHYLTQAKQYLLQAEQLQPTAQAQLKLGRVLLELKQYPEAISYLQQAKHNGLLLRQVAPYLAEAAFATGDYKSIDNLLRNIPTTDGENLNELKEFWSHEAH</sequence>
<dbReference type="Proteomes" id="UP000242258">
    <property type="component" value="Unassembled WGS sequence"/>
</dbReference>
<keyword evidence="1" id="KW-1133">Transmembrane helix</keyword>
<dbReference type="SUPFAM" id="SSF48371">
    <property type="entry name" value="ARM repeat"/>
    <property type="match status" value="1"/>
</dbReference>
<keyword evidence="1" id="KW-0472">Membrane</keyword>
<evidence type="ECO:0008006" key="4">
    <source>
        <dbReference type="Google" id="ProtNLM"/>
    </source>
</evidence>
<proteinExistence type="predicted"/>
<gene>
    <name evidence="2" type="ORF">BI198_05130</name>
</gene>
<comment type="caution">
    <text evidence="2">The sequence shown here is derived from an EMBL/GenBank/DDBJ whole genome shotgun (WGS) entry which is preliminary data.</text>
</comment>
<dbReference type="EMBL" id="MKEK01000001">
    <property type="protein sequence ID" value="OEY69020.1"/>
    <property type="molecule type" value="Genomic_DNA"/>
</dbReference>
<dbReference type="InterPro" id="IPR016024">
    <property type="entry name" value="ARM-type_fold"/>
</dbReference>
<evidence type="ECO:0000313" key="3">
    <source>
        <dbReference type="Proteomes" id="UP000242258"/>
    </source>
</evidence>
<dbReference type="RefSeq" id="WP_070048586.1">
    <property type="nucleotide sequence ID" value="NZ_CBCSDO010000003.1"/>
</dbReference>
<evidence type="ECO:0000256" key="1">
    <source>
        <dbReference type="SAM" id="Phobius"/>
    </source>
</evidence>
<feature type="transmembrane region" description="Helical" evidence="1">
    <location>
        <begin position="27"/>
        <end position="52"/>
    </location>
</feature>
<reference evidence="3" key="1">
    <citation type="submission" date="2016-09" db="EMBL/GenBank/DDBJ databases">
        <authorList>
            <person name="Wan X."/>
            <person name="Hou S."/>
        </authorList>
    </citation>
    <scope>NUCLEOTIDE SEQUENCE [LARGE SCALE GENOMIC DNA]</scope>
    <source>
        <strain evidence="3">KH87</strain>
    </source>
</reference>
<dbReference type="OrthoDB" id="9766710at2"/>
<protein>
    <recommendedName>
        <fullName evidence="4">Protein PelE</fullName>
    </recommendedName>
</protein>